<organism evidence="3 4">
    <name type="scientific">Bdellovibrio bacteriovorus</name>
    <dbReference type="NCBI Taxonomy" id="959"/>
    <lineage>
        <taxon>Bacteria</taxon>
        <taxon>Pseudomonadati</taxon>
        <taxon>Bdellovibrionota</taxon>
        <taxon>Bdellovibrionia</taxon>
        <taxon>Bdellovibrionales</taxon>
        <taxon>Pseudobdellovibrionaceae</taxon>
        <taxon>Bdellovibrio</taxon>
    </lineage>
</organism>
<evidence type="ECO:0000256" key="1">
    <source>
        <dbReference type="SAM" id="MobiDB-lite"/>
    </source>
</evidence>
<evidence type="ECO:0000259" key="2">
    <source>
        <dbReference type="Pfam" id="PF18810"/>
    </source>
</evidence>
<evidence type="ECO:0000313" key="4">
    <source>
        <dbReference type="Proteomes" id="UP000075320"/>
    </source>
</evidence>
<proteinExistence type="predicted"/>
<sequence>MAKAPTKSKSRTKKTKTVPGQGPDSEKEYIVVDEPAGLIFENEEDLFGYFREGIDKLEQEYSSLRAPEDFTDEEQIERENYLEATLDEPDEVWMDETTMGDFPVYHYIKNFDEGAEGFQYVASAYVSSEEEYPTFVFIHFPTKDTRLVQNYQRGELVYDQAFAEVADGAVEGDALGEGDPLAMGLYLAMVRLRGEKDITQDKFQDFAELREETIENADEIWRKNDLDGNVLVSFIKEFPDNEVSSDMVYIAVTQEDESSNVHSLLFSFPTIDKTLVDRYRQGENLQAEDVSQESAH</sequence>
<dbReference type="InterPro" id="IPR041110">
    <property type="entry name" value="PBECR2"/>
</dbReference>
<gene>
    <name evidence="3" type="ORF">AZI86_18545</name>
</gene>
<protein>
    <submittedName>
        <fullName evidence="3">Peptidase</fullName>
    </submittedName>
</protein>
<dbReference type="EMBL" id="LUKE01000006">
    <property type="protein sequence ID" value="KYG61693.1"/>
    <property type="molecule type" value="Genomic_DNA"/>
</dbReference>
<feature type="domain" description="Phage-Barnase-EndoU-ColicinE5/D-RelE like nuclease 2" evidence="2">
    <location>
        <begin position="45"/>
        <end position="158"/>
    </location>
</feature>
<dbReference type="Proteomes" id="UP000075320">
    <property type="component" value="Unassembled WGS sequence"/>
</dbReference>
<name>A0A150WFH1_BDEBC</name>
<evidence type="ECO:0000313" key="3">
    <source>
        <dbReference type="EMBL" id="KYG61693.1"/>
    </source>
</evidence>
<reference evidence="3 4" key="1">
    <citation type="submission" date="2016-03" db="EMBL/GenBank/DDBJ databases">
        <authorList>
            <person name="Ploux O."/>
        </authorList>
    </citation>
    <scope>NUCLEOTIDE SEQUENCE [LARGE SCALE GENOMIC DNA]</scope>
    <source>
        <strain evidence="3 4">R0</strain>
    </source>
</reference>
<accession>A0A150WFH1</accession>
<dbReference type="Pfam" id="PF18810">
    <property type="entry name" value="PBECR2"/>
    <property type="match status" value="1"/>
</dbReference>
<comment type="caution">
    <text evidence="3">The sequence shown here is derived from an EMBL/GenBank/DDBJ whole genome shotgun (WGS) entry which is preliminary data.</text>
</comment>
<keyword evidence="4" id="KW-1185">Reference proteome</keyword>
<dbReference type="AlphaFoldDB" id="A0A150WFH1"/>
<feature type="region of interest" description="Disordered" evidence="1">
    <location>
        <begin position="1"/>
        <end position="28"/>
    </location>
</feature>
<feature type="compositionally biased region" description="Basic residues" evidence="1">
    <location>
        <begin position="1"/>
        <end position="16"/>
    </location>
</feature>
<dbReference type="RefSeq" id="WP_061836775.1">
    <property type="nucleotide sequence ID" value="NZ_LUKE01000006.1"/>
</dbReference>